<dbReference type="EMBL" id="BQNB010010922">
    <property type="protein sequence ID" value="GJS83712.1"/>
    <property type="molecule type" value="Genomic_DNA"/>
</dbReference>
<dbReference type="Proteomes" id="UP001151760">
    <property type="component" value="Unassembled WGS sequence"/>
</dbReference>
<sequence>MWLEGCALALLMGPMRSSSISNNHLCDFDRLLLAQSSLAFSLIHHSSPIIPKGLLFLTKSVLYFSSGFLVGDVGLIQPNHLMTSESVVKINRGKLDGSRDAMLPYESQYIVLLLDDQLTNLSPPRNCMPPDVLLRESRQPRNPTLKSSKFRKPCPSDTKDHVMESLRSNFDC</sequence>
<keyword evidence="3" id="KW-1185">Reference proteome</keyword>
<gene>
    <name evidence="2" type="ORF">Tco_0750253</name>
</gene>
<reference evidence="2" key="2">
    <citation type="submission" date="2022-01" db="EMBL/GenBank/DDBJ databases">
        <authorList>
            <person name="Yamashiro T."/>
            <person name="Shiraishi A."/>
            <person name="Satake H."/>
            <person name="Nakayama K."/>
        </authorList>
    </citation>
    <scope>NUCLEOTIDE SEQUENCE</scope>
</reference>
<feature type="region of interest" description="Disordered" evidence="1">
    <location>
        <begin position="137"/>
        <end position="161"/>
    </location>
</feature>
<evidence type="ECO:0000313" key="2">
    <source>
        <dbReference type="EMBL" id="GJS83712.1"/>
    </source>
</evidence>
<evidence type="ECO:0000313" key="3">
    <source>
        <dbReference type="Proteomes" id="UP001151760"/>
    </source>
</evidence>
<protein>
    <submittedName>
        <fullName evidence="2">Uncharacterized protein</fullName>
    </submittedName>
</protein>
<accession>A0ABQ4Z3V9</accession>
<proteinExistence type="predicted"/>
<comment type="caution">
    <text evidence="2">The sequence shown here is derived from an EMBL/GenBank/DDBJ whole genome shotgun (WGS) entry which is preliminary data.</text>
</comment>
<organism evidence="2 3">
    <name type="scientific">Tanacetum coccineum</name>
    <dbReference type="NCBI Taxonomy" id="301880"/>
    <lineage>
        <taxon>Eukaryota</taxon>
        <taxon>Viridiplantae</taxon>
        <taxon>Streptophyta</taxon>
        <taxon>Embryophyta</taxon>
        <taxon>Tracheophyta</taxon>
        <taxon>Spermatophyta</taxon>
        <taxon>Magnoliopsida</taxon>
        <taxon>eudicotyledons</taxon>
        <taxon>Gunneridae</taxon>
        <taxon>Pentapetalae</taxon>
        <taxon>asterids</taxon>
        <taxon>campanulids</taxon>
        <taxon>Asterales</taxon>
        <taxon>Asteraceae</taxon>
        <taxon>Asteroideae</taxon>
        <taxon>Anthemideae</taxon>
        <taxon>Anthemidinae</taxon>
        <taxon>Tanacetum</taxon>
    </lineage>
</organism>
<name>A0ABQ4Z3V9_9ASTR</name>
<evidence type="ECO:0000256" key="1">
    <source>
        <dbReference type="SAM" id="MobiDB-lite"/>
    </source>
</evidence>
<reference evidence="2" key="1">
    <citation type="journal article" date="2022" name="Int. J. Mol. Sci.">
        <title>Draft Genome of Tanacetum Coccineum: Genomic Comparison of Closely Related Tanacetum-Family Plants.</title>
        <authorList>
            <person name="Yamashiro T."/>
            <person name="Shiraishi A."/>
            <person name="Nakayama K."/>
            <person name="Satake H."/>
        </authorList>
    </citation>
    <scope>NUCLEOTIDE SEQUENCE</scope>
</reference>